<keyword evidence="2" id="KW-1185">Reference proteome</keyword>
<protein>
    <submittedName>
        <fullName evidence="1">Uncharacterized protein</fullName>
    </submittedName>
</protein>
<organism evidence="1 2">
    <name type="scientific">Catharanthus roseus</name>
    <name type="common">Madagascar periwinkle</name>
    <name type="synonym">Vinca rosea</name>
    <dbReference type="NCBI Taxonomy" id="4058"/>
    <lineage>
        <taxon>Eukaryota</taxon>
        <taxon>Viridiplantae</taxon>
        <taxon>Streptophyta</taxon>
        <taxon>Embryophyta</taxon>
        <taxon>Tracheophyta</taxon>
        <taxon>Spermatophyta</taxon>
        <taxon>Magnoliopsida</taxon>
        <taxon>eudicotyledons</taxon>
        <taxon>Gunneridae</taxon>
        <taxon>Pentapetalae</taxon>
        <taxon>asterids</taxon>
        <taxon>lamiids</taxon>
        <taxon>Gentianales</taxon>
        <taxon>Apocynaceae</taxon>
        <taxon>Rauvolfioideae</taxon>
        <taxon>Vinceae</taxon>
        <taxon>Catharanthinae</taxon>
        <taxon>Catharanthus</taxon>
    </lineage>
</organism>
<evidence type="ECO:0000313" key="2">
    <source>
        <dbReference type="Proteomes" id="UP001060085"/>
    </source>
</evidence>
<sequence>MNNCQWVKNMGGNSDQQMKIRRNLIGNEILETVESYGIPQIDAGIDCNKAGKHPFPLIVMMVLSLLIGLSWSKSNYLLHLGVLWRVPLVDGSDDISDENVAIIQSFANIKNAIEYGYKNLFLFYVKFALRTRNLDLKKENKINGENLYVRGRLEKRKSYRHKDRH</sequence>
<reference evidence="2" key="1">
    <citation type="journal article" date="2023" name="Nat. Plants">
        <title>Single-cell RNA sequencing provides a high-resolution roadmap for understanding the multicellular compartmentation of specialized metabolism.</title>
        <authorList>
            <person name="Sun S."/>
            <person name="Shen X."/>
            <person name="Li Y."/>
            <person name="Li Y."/>
            <person name="Wang S."/>
            <person name="Li R."/>
            <person name="Zhang H."/>
            <person name="Shen G."/>
            <person name="Guo B."/>
            <person name="Wei J."/>
            <person name="Xu J."/>
            <person name="St-Pierre B."/>
            <person name="Chen S."/>
            <person name="Sun C."/>
        </authorList>
    </citation>
    <scope>NUCLEOTIDE SEQUENCE [LARGE SCALE GENOMIC DNA]</scope>
</reference>
<accession>A0ACC0CD64</accession>
<name>A0ACC0CD64_CATRO</name>
<dbReference type="EMBL" id="CM044701">
    <property type="protein sequence ID" value="KAI5682824.1"/>
    <property type="molecule type" value="Genomic_DNA"/>
</dbReference>
<dbReference type="Proteomes" id="UP001060085">
    <property type="component" value="Linkage Group LG01"/>
</dbReference>
<proteinExistence type="predicted"/>
<comment type="caution">
    <text evidence="1">The sequence shown here is derived from an EMBL/GenBank/DDBJ whole genome shotgun (WGS) entry which is preliminary data.</text>
</comment>
<gene>
    <name evidence="1" type="ORF">M9H77_04052</name>
</gene>
<evidence type="ECO:0000313" key="1">
    <source>
        <dbReference type="EMBL" id="KAI5682824.1"/>
    </source>
</evidence>